<gene>
    <name evidence="2" type="ORF">CAUJ_LOCUS8474</name>
</gene>
<evidence type="ECO:0000313" key="3">
    <source>
        <dbReference type="Proteomes" id="UP000835052"/>
    </source>
</evidence>
<sequence length="180" mass="19114">MWRSFKADSSPPSSIPDVDVDVTVDEPVPLGGPSEGDSLVLQSEAVRLVRLAIRKLEDRPKSSPSQLPPTKLQSILQIPPAAIRRFSADISSAMRRGCGNCSRSRSSLAVNEFYDLSSAEEDNNELQVPGRSSRSVSVGSAAGNELTLNVPNTHSASTSPTPSVGAHSNGSLYFVSSCFL</sequence>
<organism evidence="2 3">
    <name type="scientific">Caenorhabditis auriculariae</name>
    <dbReference type="NCBI Taxonomy" id="2777116"/>
    <lineage>
        <taxon>Eukaryota</taxon>
        <taxon>Metazoa</taxon>
        <taxon>Ecdysozoa</taxon>
        <taxon>Nematoda</taxon>
        <taxon>Chromadorea</taxon>
        <taxon>Rhabditida</taxon>
        <taxon>Rhabditina</taxon>
        <taxon>Rhabditomorpha</taxon>
        <taxon>Rhabditoidea</taxon>
        <taxon>Rhabditidae</taxon>
        <taxon>Peloderinae</taxon>
        <taxon>Caenorhabditis</taxon>
    </lineage>
</organism>
<reference evidence="2" key="1">
    <citation type="submission" date="2020-10" db="EMBL/GenBank/DDBJ databases">
        <authorList>
            <person name="Kikuchi T."/>
        </authorList>
    </citation>
    <scope>NUCLEOTIDE SEQUENCE</scope>
    <source>
        <strain evidence="2">NKZ352</strain>
    </source>
</reference>
<accession>A0A8S1HBH8</accession>
<evidence type="ECO:0000313" key="2">
    <source>
        <dbReference type="EMBL" id="CAD6192555.1"/>
    </source>
</evidence>
<feature type="region of interest" description="Disordered" evidence="1">
    <location>
        <begin position="146"/>
        <end position="165"/>
    </location>
</feature>
<dbReference type="EMBL" id="CAJGYM010000028">
    <property type="protein sequence ID" value="CAD6192555.1"/>
    <property type="molecule type" value="Genomic_DNA"/>
</dbReference>
<keyword evidence="3" id="KW-1185">Reference proteome</keyword>
<evidence type="ECO:0000256" key="1">
    <source>
        <dbReference type="SAM" id="MobiDB-lite"/>
    </source>
</evidence>
<dbReference type="AlphaFoldDB" id="A0A8S1HBH8"/>
<protein>
    <submittedName>
        <fullName evidence="2">Uncharacterized protein</fullName>
    </submittedName>
</protein>
<dbReference type="Proteomes" id="UP000835052">
    <property type="component" value="Unassembled WGS sequence"/>
</dbReference>
<name>A0A8S1HBH8_9PELO</name>
<feature type="compositionally biased region" description="Low complexity" evidence="1">
    <location>
        <begin position="8"/>
        <end position="17"/>
    </location>
</feature>
<proteinExistence type="predicted"/>
<feature type="region of interest" description="Disordered" evidence="1">
    <location>
        <begin position="119"/>
        <end position="140"/>
    </location>
</feature>
<comment type="caution">
    <text evidence="2">The sequence shown here is derived from an EMBL/GenBank/DDBJ whole genome shotgun (WGS) entry which is preliminary data.</text>
</comment>
<feature type="compositionally biased region" description="Low complexity" evidence="1">
    <location>
        <begin position="130"/>
        <end position="140"/>
    </location>
</feature>
<feature type="region of interest" description="Disordered" evidence="1">
    <location>
        <begin position="1"/>
        <end position="37"/>
    </location>
</feature>